<feature type="transmembrane region" description="Helical" evidence="2">
    <location>
        <begin position="144"/>
        <end position="167"/>
    </location>
</feature>
<evidence type="ECO:0000256" key="2">
    <source>
        <dbReference type="SAM" id="Phobius"/>
    </source>
</evidence>
<evidence type="ECO:0000313" key="3">
    <source>
        <dbReference type="EMBL" id="KFF30728.1"/>
    </source>
</evidence>
<dbReference type="Proteomes" id="UP000028730">
    <property type="component" value="Unassembled WGS sequence"/>
</dbReference>
<evidence type="ECO:0000256" key="1">
    <source>
        <dbReference type="SAM" id="MobiDB-lite"/>
    </source>
</evidence>
<organism evidence="3 4">
    <name type="scientific">Bifidobacterium bombi DSM 19703</name>
    <dbReference type="NCBI Taxonomy" id="1341695"/>
    <lineage>
        <taxon>Bacteria</taxon>
        <taxon>Bacillati</taxon>
        <taxon>Actinomycetota</taxon>
        <taxon>Actinomycetes</taxon>
        <taxon>Bifidobacteriales</taxon>
        <taxon>Bifidobacteriaceae</taxon>
        <taxon>Bifidobacterium</taxon>
    </lineage>
</organism>
<keyword evidence="4" id="KW-1185">Reference proteome</keyword>
<name>A0A086BP64_9BIFI</name>
<feature type="transmembrane region" description="Helical" evidence="2">
    <location>
        <begin position="220"/>
        <end position="243"/>
    </location>
</feature>
<dbReference type="AlphaFoldDB" id="A0A086BP64"/>
<protein>
    <recommendedName>
        <fullName evidence="5">Teichoic acid transporter</fullName>
    </recommendedName>
</protein>
<comment type="caution">
    <text evidence="3">The sequence shown here is derived from an EMBL/GenBank/DDBJ whole genome shotgun (WGS) entry which is preliminary data.</text>
</comment>
<evidence type="ECO:0008006" key="5">
    <source>
        <dbReference type="Google" id="ProtNLM"/>
    </source>
</evidence>
<dbReference type="eggNOG" id="ENOG5031VVT">
    <property type="taxonomic scope" value="Bacteria"/>
</dbReference>
<keyword evidence="2" id="KW-1133">Transmembrane helix</keyword>
<feature type="transmembrane region" description="Helical" evidence="2">
    <location>
        <begin position="71"/>
        <end position="90"/>
    </location>
</feature>
<keyword evidence="2" id="KW-0472">Membrane</keyword>
<sequence>MMSDTTRGRDGHGNTIPDAEESSDDRRLSNQATEIIAGKVEQVPVSKHPVSTIPETDVSWADIQRSRFNPWAWGTYVVLVLLAIVLPYWVGRKLALNHASVVLRVLSPFTPQGITFISWMVSMVGLAFLGLALVESSTWLWRHLFVFALAVEQLFAGACVLKFNFWYSTRVIYAEASALPNAANLGILAVIIGAGVFAVVYVGLLVAIRPDSTLNVFTHSWAAFLMFFFFEAVALLLAIFVGIPALSSV</sequence>
<evidence type="ECO:0000313" key="4">
    <source>
        <dbReference type="Proteomes" id="UP000028730"/>
    </source>
</evidence>
<reference evidence="3 4" key="1">
    <citation type="journal article" date="2014" name="Appl. Environ. Microbiol.">
        <title>Genomic encyclopedia of type strains of the genus Bifidobacterium.</title>
        <authorList>
            <person name="Milani C."/>
            <person name="Lugli G.A."/>
            <person name="Duranti S."/>
            <person name="Turroni F."/>
            <person name="Bottacini F."/>
            <person name="Mangifesta M."/>
            <person name="Sanchez B."/>
            <person name="Viappiani A."/>
            <person name="Mancabelli L."/>
            <person name="Taminiau B."/>
            <person name="Delcenserie V."/>
            <person name="Barrangou R."/>
            <person name="Margolles A."/>
            <person name="van Sinderen D."/>
            <person name="Ventura M."/>
        </authorList>
    </citation>
    <scope>NUCLEOTIDE SEQUENCE [LARGE SCALE GENOMIC DNA]</scope>
    <source>
        <strain evidence="3 4">DSM 19703</strain>
    </source>
</reference>
<feature type="transmembrane region" description="Helical" evidence="2">
    <location>
        <begin position="187"/>
        <end position="208"/>
    </location>
</feature>
<proteinExistence type="predicted"/>
<accession>A0A086BP64</accession>
<feature type="compositionally biased region" description="Basic and acidic residues" evidence="1">
    <location>
        <begin position="1"/>
        <end position="12"/>
    </location>
</feature>
<feature type="transmembrane region" description="Helical" evidence="2">
    <location>
        <begin position="110"/>
        <end position="132"/>
    </location>
</feature>
<dbReference type="STRING" id="1341695.BBOMB_0034"/>
<gene>
    <name evidence="3" type="ORF">BBOMB_0034</name>
</gene>
<feature type="region of interest" description="Disordered" evidence="1">
    <location>
        <begin position="1"/>
        <end position="28"/>
    </location>
</feature>
<keyword evidence="2" id="KW-0812">Transmembrane</keyword>
<dbReference type="EMBL" id="ATLK01000001">
    <property type="protein sequence ID" value="KFF30728.1"/>
    <property type="molecule type" value="Genomic_DNA"/>
</dbReference>